<dbReference type="PANTHER" id="PTHR15184:SF71">
    <property type="entry name" value="ATP SYNTHASE SUBUNIT BETA, MITOCHONDRIAL"/>
    <property type="match status" value="1"/>
</dbReference>
<keyword evidence="10" id="KW-0139">CF(1)</keyword>
<evidence type="ECO:0000256" key="11">
    <source>
        <dbReference type="ARBA" id="ARBA00023310"/>
    </source>
</evidence>
<dbReference type="Gene3D" id="3.40.50.300">
    <property type="entry name" value="P-loop containing nucleotide triphosphate hydrolases"/>
    <property type="match status" value="1"/>
</dbReference>
<dbReference type="InterPro" id="IPR027417">
    <property type="entry name" value="P-loop_NTPase"/>
</dbReference>
<keyword evidence="8" id="KW-0406">Ion transport</keyword>
<evidence type="ECO:0000256" key="4">
    <source>
        <dbReference type="ARBA" id="ARBA00022448"/>
    </source>
</evidence>
<reference evidence="14" key="1">
    <citation type="submission" date="2020-06" db="EMBL/GenBank/DDBJ databases">
        <authorList>
            <person name="Li T."/>
            <person name="Hu X."/>
            <person name="Zhang T."/>
            <person name="Song X."/>
            <person name="Zhang H."/>
            <person name="Dai N."/>
            <person name="Sheng W."/>
            <person name="Hou X."/>
            <person name="Wei L."/>
        </authorList>
    </citation>
    <scope>NUCLEOTIDE SEQUENCE</scope>
    <source>
        <strain evidence="14">3651</strain>
        <tissue evidence="14">Leaf</tissue>
    </source>
</reference>
<keyword evidence="5" id="KW-0547">Nucleotide-binding</keyword>
<accession>A0AAE1YRE7</accession>
<comment type="catalytic activity">
    <reaction evidence="12">
        <text>ATP + H2O + 4 H(+)(in) = ADP + phosphate + 5 H(+)(out)</text>
        <dbReference type="Rhea" id="RHEA:57720"/>
        <dbReference type="ChEBI" id="CHEBI:15377"/>
        <dbReference type="ChEBI" id="CHEBI:15378"/>
        <dbReference type="ChEBI" id="CHEBI:30616"/>
        <dbReference type="ChEBI" id="CHEBI:43474"/>
        <dbReference type="ChEBI" id="CHEBI:456216"/>
        <dbReference type="EC" id="7.1.2.2"/>
    </reaction>
</comment>
<organism evidence="14 15">
    <name type="scientific">Sesamum alatum</name>
    <dbReference type="NCBI Taxonomy" id="300844"/>
    <lineage>
        <taxon>Eukaryota</taxon>
        <taxon>Viridiplantae</taxon>
        <taxon>Streptophyta</taxon>
        <taxon>Embryophyta</taxon>
        <taxon>Tracheophyta</taxon>
        <taxon>Spermatophyta</taxon>
        <taxon>Magnoliopsida</taxon>
        <taxon>eudicotyledons</taxon>
        <taxon>Gunneridae</taxon>
        <taxon>Pentapetalae</taxon>
        <taxon>asterids</taxon>
        <taxon>lamiids</taxon>
        <taxon>Lamiales</taxon>
        <taxon>Pedaliaceae</taxon>
        <taxon>Sesamum</taxon>
    </lineage>
</organism>
<dbReference type="Proteomes" id="UP001293254">
    <property type="component" value="Unassembled WGS sequence"/>
</dbReference>
<evidence type="ECO:0000256" key="7">
    <source>
        <dbReference type="ARBA" id="ARBA00022840"/>
    </source>
</evidence>
<sequence length="130" mass="14049">MGLINNIAKVHGGVSVFGGVGERTREGNDLYMEMKESGNALPGDPHLHSNSFQELSNSCTHHPLPLKEGPSWPGQQPTSTSKDSKSSNHSSGAILNKNEASNYYFDGCAKGDRRAVTPLLGVQHPYRICE</sequence>
<evidence type="ECO:0000256" key="12">
    <source>
        <dbReference type="ARBA" id="ARBA00048383"/>
    </source>
</evidence>
<reference evidence="14" key="2">
    <citation type="journal article" date="2024" name="Plant">
        <title>Genomic evolution and insights into agronomic trait innovations of Sesamum species.</title>
        <authorList>
            <person name="Miao H."/>
            <person name="Wang L."/>
            <person name="Qu L."/>
            <person name="Liu H."/>
            <person name="Sun Y."/>
            <person name="Le M."/>
            <person name="Wang Q."/>
            <person name="Wei S."/>
            <person name="Zheng Y."/>
            <person name="Lin W."/>
            <person name="Duan Y."/>
            <person name="Cao H."/>
            <person name="Xiong S."/>
            <person name="Wang X."/>
            <person name="Wei L."/>
            <person name="Li C."/>
            <person name="Ma Q."/>
            <person name="Ju M."/>
            <person name="Zhao R."/>
            <person name="Li G."/>
            <person name="Mu C."/>
            <person name="Tian Q."/>
            <person name="Mei H."/>
            <person name="Zhang T."/>
            <person name="Gao T."/>
            <person name="Zhang H."/>
        </authorList>
    </citation>
    <scope>NUCLEOTIDE SEQUENCE</scope>
    <source>
        <strain evidence="14">3651</strain>
    </source>
</reference>
<protein>
    <recommendedName>
        <fullName evidence="3">H(+)-transporting two-sector ATPase</fullName>
        <ecNumber evidence="3">7.1.2.2</ecNumber>
    </recommendedName>
</protein>
<evidence type="ECO:0000256" key="8">
    <source>
        <dbReference type="ARBA" id="ARBA00023065"/>
    </source>
</evidence>
<dbReference type="PANTHER" id="PTHR15184">
    <property type="entry name" value="ATP SYNTHASE"/>
    <property type="match status" value="1"/>
</dbReference>
<dbReference type="GO" id="GO:0009535">
    <property type="term" value="C:chloroplast thylakoid membrane"/>
    <property type="evidence" value="ECO:0007669"/>
    <property type="project" value="TreeGrafter"/>
</dbReference>
<dbReference type="EC" id="7.1.2.2" evidence="3"/>
<dbReference type="AlphaFoldDB" id="A0AAE1YRE7"/>
<feature type="region of interest" description="Disordered" evidence="13">
    <location>
        <begin position="33"/>
        <end position="94"/>
    </location>
</feature>
<dbReference type="GO" id="GO:0042776">
    <property type="term" value="P:proton motive force-driven mitochondrial ATP synthesis"/>
    <property type="evidence" value="ECO:0007669"/>
    <property type="project" value="TreeGrafter"/>
</dbReference>
<comment type="caution">
    <text evidence="14">The sequence shown here is derived from an EMBL/GenBank/DDBJ whole genome shotgun (WGS) entry which is preliminary data.</text>
</comment>
<evidence type="ECO:0000256" key="9">
    <source>
        <dbReference type="ARBA" id="ARBA00023136"/>
    </source>
</evidence>
<keyword evidence="9" id="KW-0472">Membrane</keyword>
<evidence type="ECO:0000256" key="1">
    <source>
        <dbReference type="ARBA" id="ARBA00004370"/>
    </source>
</evidence>
<dbReference type="EMBL" id="JACGWO010000002">
    <property type="protein sequence ID" value="KAK4434995.1"/>
    <property type="molecule type" value="Genomic_DNA"/>
</dbReference>
<keyword evidence="4" id="KW-0813">Transport</keyword>
<dbReference type="GO" id="GO:0046933">
    <property type="term" value="F:proton-transporting ATP synthase activity, rotational mechanism"/>
    <property type="evidence" value="ECO:0007669"/>
    <property type="project" value="TreeGrafter"/>
</dbReference>
<evidence type="ECO:0000313" key="14">
    <source>
        <dbReference type="EMBL" id="KAK4434995.1"/>
    </source>
</evidence>
<gene>
    <name evidence="14" type="ORF">Salat_0662500</name>
</gene>
<keyword evidence="7" id="KW-0067">ATP-binding</keyword>
<feature type="compositionally biased region" description="Polar residues" evidence="13">
    <location>
        <begin position="48"/>
        <end position="60"/>
    </location>
</feature>
<keyword evidence="11" id="KW-0066">ATP synthesis</keyword>
<dbReference type="GO" id="GO:0005524">
    <property type="term" value="F:ATP binding"/>
    <property type="evidence" value="ECO:0007669"/>
    <property type="project" value="UniProtKB-KW"/>
</dbReference>
<dbReference type="GO" id="GO:0045259">
    <property type="term" value="C:proton-transporting ATP synthase complex"/>
    <property type="evidence" value="ECO:0007669"/>
    <property type="project" value="UniProtKB-KW"/>
</dbReference>
<evidence type="ECO:0000256" key="6">
    <source>
        <dbReference type="ARBA" id="ARBA00022781"/>
    </source>
</evidence>
<evidence type="ECO:0000256" key="13">
    <source>
        <dbReference type="SAM" id="MobiDB-lite"/>
    </source>
</evidence>
<dbReference type="InterPro" id="IPR050053">
    <property type="entry name" value="ATPase_alpha/beta_chains"/>
</dbReference>
<comment type="similarity">
    <text evidence="2">Belongs to the ATPase alpha/beta chains family.</text>
</comment>
<evidence type="ECO:0000256" key="2">
    <source>
        <dbReference type="ARBA" id="ARBA00008936"/>
    </source>
</evidence>
<keyword evidence="15" id="KW-1185">Reference proteome</keyword>
<evidence type="ECO:0000256" key="5">
    <source>
        <dbReference type="ARBA" id="ARBA00022741"/>
    </source>
</evidence>
<comment type="subcellular location">
    <subcellularLocation>
        <location evidence="1">Membrane</location>
    </subcellularLocation>
</comment>
<proteinExistence type="inferred from homology"/>
<evidence type="ECO:0000256" key="10">
    <source>
        <dbReference type="ARBA" id="ARBA00023196"/>
    </source>
</evidence>
<name>A0AAE1YRE7_9LAMI</name>
<keyword evidence="6" id="KW-0375">Hydrogen ion transport</keyword>
<dbReference type="GO" id="GO:0005739">
    <property type="term" value="C:mitochondrion"/>
    <property type="evidence" value="ECO:0007669"/>
    <property type="project" value="GOC"/>
</dbReference>
<evidence type="ECO:0000256" key="3">
    <source>
        <dbReference type="ARBA" id="ARBA00012473"/>
    </source>
</evidence>
<evidence type="ECO:0000313" key="15">
    <source>
        <dbReference type="Proteomes" id="UP001293254"/>
    </source>
</evidence>